<feature type="region of interest" description="Disordered" evidence="1">
    <location>
        <begin position="169"/>
        <end position="210"/>
    </location>
</feature>
<feature type="compositionally biased region" description="Acidic residues" evidence="1">
    <location>
        <begin position="197"/>
        <end position="210"/>
    </location>
</feature>
<name>A0ABP9FUH1_9SPHI</name>
<proteinExistence type="predicted"/>
<dbReference type="Proteomes" id="UP001501436">
    <property type="component" value="Unassembled WGS sequence"/>
</dbReference>
<evidence type="ECO:0000313" key="4">
    <source>
        <dbReference type="Proteomes" id="UP001501436"/>
    </source>
</evidence>
<reference evidence="4" key="1">
    <citation type="journal article" date="2019" name="Int. J. Syst. Evol. Microbiol.">
        <title>The Global Catalogue of Microorganisms (GCM) 10K type strain sequencing project: providing services to taxonomists for standard genome sequencing and annotation.</title>
        <authorList>
            <consortium name="The Broad Institute Genomics Platform"/>
            <consortium name="The Broad Institute Genome Sequencing Center for Infectious Disease"/>
            <person name="Wu L."/>
            <person name="Ma J."/>
        </authorList>
    </citation>
    <scope>NUCLEOTIDE SEQUENCE [LARGE SCALE GENOMIC DNA]</scope>
    <source>
        <strain evidence="4">JCM 18283</strain>
    </source>
</reference>
<protein>
    <recommendedName>
        <fullName evidence="2">ParB-related ThiF-related cassette protein E domain-containing protein</fullName>
    </recommendedName>
</protein>
<dbReference type="EMBL" id="BAABJI010000001">
    <property type="protein sequence ID" value="GAA4905987.1"/>
    <property type="molecule type" value="Genomic_DNA"/>
</dbReference>
<sequence length="210" mass="23784">MNTNFFSQIAGINFSGDLQLTISKGAGENLIVSMLPINEHCSDNAKFQIIPFNYRGTATDLDSEFFDKVAKPIEAASGLIDNMEAFMKQLEEAKKQSAIERDKADKEKRAKDEKEKKYKEAMQKVDELEKEGKYKDAWMKVPDTALFPENAEAIQKRKSSLSQKFAPDLFGSVSVPEEKVTTQAPDNTPAEDHDGTDYQEEEDWNEEEQE</sequence>
<feature type="domain" description="ParB-related ThiF-related cassette protein E" evidence="2">
    <location>
        <begin position="1"/>
        <end position="172"/>
    </location>
</feature>
<evidence type="ECO:0000256" key="1">
    <source>
        <dbReference type="SAM" id="MobiDB-lite"/>
    </source>
</evidence>
<evidence type="ECO:0000313" key="3">
    <source>
        <dbReference type="EMBL" id="GAA4905987.1"/>
    </source>
</evidence>
<dbReference type="RefSeq" id="WP_345329404.1">
    <property type="nucleotide sequence ID" value="NZ_BAABJI010000001.1"/>
</dbReference>
<evidence type="ECO:0000259" key="2">
    <source>
        <dbReference type="Pfam" id="PF19556"/>
    </source>
</evidence>
<gene>
    <name evidence="3" type="ORF">GCM10023313_05850</name>
</gene>
<dbReference type="Pfam" id="PF19556">
    <property type="entry name" value="PRTRC_E"/>
    <property type="match status" value="1"/>
</dbReference>
<comment type="caution">
    <text evidence="3">The sequence shown here is derived from an EMBL/GenBank/DDBJ whole genome shotgun (WGS) entry which is preliminary data.</text>
</comment>
<dbReference type="NCBIfam" id="TIGR03741">
    <property type="entry name" value="PRTRC_E"/>
    <property type="match status" value="1"/>
</dbReference>
<organism evidence="3 4">
    <name type="scientific">Mucilaginibacter defluvii</name>
    <dbReference type="NCBI Taxonomy" id="1196019"/>
    <lineage>
        <taxon>Bacteria</taxon>
        <taxon>Pseudomonadati</taxon>
        <taxon>Bacteroidota</taxon>
        <taxon>Sphingobacteriia</taxon>
        <taxon>Sphingobacteriales</taxon>
        <taxon>Sphingobacteriaceae</taxon>
        <taxon>Mucilaginibacter</taxon>
    </lineage>
</organism>
<accession>A0ABP9FUH1</accession>
<dbReference type="InterPro" id="IPR022273">
    <property type="entry name" value="PRTRC_protein-E"/>
</dbReference>
<feature type="region of interest" description="Disordered" evidence="1">
    <location>
        <begin position="95"/>
        <end position="116"/>
    </location>
</feature>
<keyword evidence="4" id="KW-1185">Reference proteome</keyword>